<feature type="signal peptide" evidence="2">
    <location>
        <begin position="1"/>
        <end position="34"/>
    </location>
</feature>
<dbReference type="InterPro" id="IPR050248">
    <property type="entry name" value="Polysacc_deacetylase_ArnD"/>
</dbReference>
<dbReference type="InterPro" id="IPR002509">
    <property type="entry name" value="NODB_dom"/>
</dbReference>
<sequence>MHQVMPRTPGRPAPRPSRRFVLAAAGSVALGAVAAGCGPRDSGLSAPASTAEASTIPRDGALSAPEPSAAPGAAVPASRSEIERRFAGRPPGRWGLDLPGITTHTGTHAVALTFDACGGPGGSGYDSRLIDLLRRLRVPATLFLNARWTSANPSLSRELASDPLFEIGNHGLAHLPLSTTGRSAYGIAGTRSVDAVIDEVSGGASAIIALTGKRPPWFRPGTAFYDETAVQVVAAMALCPLSFSVNSDGGATFPPRTVAAQLGTVRPGDIVIGHLNQPRSGTSAGYAAALPALIDQGLDFTTLSQARAPIPHRPGFD</sequence>
<keyword evidence="2" id="KW-0732">Signal</keyword>
<dbReference type="EMBL" id="JAKZBV010000001">
    <property type="protein sequence ID" value="MCH6472089.1"/>
    <property type="molecule type" value="Genomic_DNA"/>
</dbReference>
<dbReference type="InterPro" id="IPR011330">
    <property type="entry name" value="Glyco_hydro/deAcase_b/a-brl"/>
</dbReference>
<accession>A0ABS9U5W4</accession>
<proteinExistence type="predicted"/>
<name>A0ABS9U5W4_9MICC</name>
<dbReference type="Gene3D" id="3.20.20.370">
    <property type="entry name" value="Glycoside hydrolase/deacetylase"/>
    <property type="match status" value="1"/>
</dbReference>
<comment type="caution">
    <text evidence="4">The sequence shown here is derived from an EMBL/GenBank/DDBJ whole genome shotgun (WGS) entry which is preliminary data.</text>
</comment>
<protein>
    <submittedName>
        <fullName evidence="4">Polysaccharide deacetylase family protein</fullName>
    </submittedName>
</protein>
<dbReference type="PROSITE" id="PS51318">
    <property type="entry name" value="TAT"/>
    <property type="match status" value="1"/>
</dbReference>
<reference evidence="4 5" key="1">
    <citation type="submission" date="2022-03" db="EMBL/GenBank/DDBJ databases">
        <title>Sinomonas sp. isolated from a soil.</title>
        <authorList>
            <person name="Han J."/>
            <person name="Kim D.-U."/>
        </authorList>
    </citation>
    <scope>NUCLEOTIDE SEQUENCE [LARGE SCALE GENOMIC DNA]</scope>
    <source>
        <strain evidence="4 5">5-5</strain>
    </source>
</reference>
<feature type="chain" id="PRO_5046310854" evidence="2">
    <location>
        <begin position="35"/>
        <end position="317"/>
    </location>
</feature>
<evidence type="ECO:0000259" key="3">
    <source>
        <dbReference type="PROSITE" id="PS51677"/>
    </source>
</evidence>
<dbReference type="SUPFAM" id="SSF88713">
    <property type="entry name" value="Glycoside hydrolase/deacetylase"/>
    <property type="match status" value="1"/>
</dbReference>
<organism evidence="4 5">
    <name type="scientific">Sinomonas terrae</name>
    <dbReference type="NCBI Taxonomy" id="2908838"/>
    <lineage>
        <taxon>Bacteria</taxon>
        <taxon>Bacillati</taxon>
        <taxon>Actinomycetota</taxon>
        <taxon>Actinomycetes</taxon>
        <taxon>Micrococcales</taxon>
        <taxon>Micrococcaceae</taxon>
        <taxon>Sinomonas</taxon>
    </lineage>
</organism>
<evidence type="ECO:0000313" key="4">
    <source>
        <dbReference type="EMBL" id="MCH6472089.1"/>
    </source>
</evidence>
<dbReference type="RefSeq" id="WP_241056002.1">
    <property type="nucleotide sequence ID" value="NZ_JAKZBV010000001.1"/>
</dbReference>
<dbReference type="PANTHER" id="PTHR10587:SF134">
    <property type="entry name" value="SECRETED PROTEIN"/>
    <property type="match status" value="1"/>
</dbReference>
<feature type="compositionally biased region" description="Low complexity" evidence="1">
    <location>
        <begin position="61"/>
        <end position="79"/>
    </location>
</feature>
<keyword evidence="5" id="KW-1185">Reference proteome</keyword>
<gene>
    <name evidence="4" type="ORF">L0M17_19320</name>
</gene>
<dbReference type="PANTHER" id="PTHR10587">
    <property type="entry name" value="GLYCOSYL TRANSFERASE-RELATED"/>
    <property type="match status" value="1"/>
</dbReference>
<evidence type="ECO:0000256" key="1">
    <source>
        <dbReference type="SAM" id="MobiDB-lite"/>
    </source>
</evidence>
<dbReference type="PROSITE" id="PS51677">
    <property type="entry name" value="NODB"/>
    <property type="match status" value="1"/>
</dbReference>
<feature type="domain" description="NodB homology" evidence="3">
    <location>
        <begin position="108"/>
        <end position="317"/>
    </location>
</feature>
<dbReference type="Proteomes" id="UP001202922">
    <property type="component" value="Unassembled WGS sequence"/>
</dbReference>
<feature type="region of interest" description="Disordered" evidence="1">
    <location>
        <begin position="39"/>
        <end position="80"/>
    </location>
</feature>
<dbReference type="InterPro" id="IPR006311">
    <property type="entry name" value="TAT_signal"/>
</dbReference>
<evidence type="ECO:0000313" key="5">
    <source>
        <dbReference type="Proteomes" id="UP001202922"/>
    </source>
</evidence>
<dbReference type="Pfam" id="PF01522">
    <property type="entry name" value="Polysacc_deac_1"/>
    <property type="match status" value="1"/>
</dbReference>
<evidence type="ECO:0000256" key="2">
    <source>
        <dbReference type="SAM" id="SignalP"/>
    </source>
</evidence>